<dbReference type="Gene3D" id="1.25.10.10">
    <property type="entry name" value="Leucine-rich Repeat Variant"/>
    <property type="match status" value="1"/>
</dbReference>
<sequence>MALTIEAILLLVWGLIFNMFSKLINNREMRRFLFLVCFIVVSMTSSYAQRGFAIVVDPKSYKEAKLEIEQYAAAIEAVQGLKVYKVIDRWGVPDSIRAELIRLHTKKRYPIEGAVFIGDIPVAMIRDAQHLTSAFKMDQRRDRKQSSVPSDRFYDDFGLQFTYLDKDEDAPWFYYSLSAESGQYLRPDIYTGRIRPTDCNGISRYDKLRGYLKKVVAEKFGGNVLDNMLFFGGHGYISESMVARMDEKEGLYEHFPWLRRQKNGIGFIDHTQEDVIKFRLMNELMRPELDYAVLHHHGYWDTQYLNNIPRPKNPLQAKEMIQSYGRAHIRAAREKGKSVDSMMVKMERRFDIPHTWLGNTFEPEICRKDSVEDADLDLHLADFATYDFKPNCRVVMIDACFCGSFHKEDCIANEYIFSAGKNIACIANTVNVLQDKWSDRYMGLLGLGMCVGDVARYSGYLESHVIGDPTFAFTPAVKGVNVNKLLADDDASVWKKWLHRSDLPELQCMAIEQMNRERLVSSAELLDIFRTSPNAIVRIQALVSLSELRDDYFIEAIKLAVDDSYEMVQRLALRFLGQSGDERLIPSLIKICISNNTSERCNFNALNALSFYPEDKLLAEFDKQFSSDGICYINKKEVGNTIRKAIKSASERWVDDTMSIVADDTTDKARRSNIRTLRNYCPHYLVPHLLSYVKESGQPEMQVMLLEALGWHRYSYTAPQIAACAKEMSENMNLPLEVREEALKTYKRVK</sequence>
<gene>
    <name evidence="2" type="ORF">HMPREF9446_00247</name>
</gene>
<proteinExistence type="predicted"/>
<evidence type="ECO:0000313" key="3">
    <source>
        <dbReference type="Proteomes" id="UP000003416"/>
    </source>
</evidence>
<reference evidence="2 3" key="1">
    <citation type="submission" date="2011-02" db="EMBL/GenBank/DDBJ databases">
        <authorList>
            <person name="Weinstock G."/>
            <person name="Sodergren E."/>
            <person name="Clifton S."/>
            <person name="Fulton L."/>
            <person name="Fulton B."/>
            <person name="Courtney L."/>
            <person name="Fronick C."/>
            <person name="Harrison M."/>
            <person name="Strong C."/>
            <person name="Farmer C."/>
            <person name="Delahaunty K."/>
            <person name="Markovic C."/>
            <person name="Hall O."/>
            <person name="Minx P."/>
            <person name="Tomlinson C."/>
            <person name="Mitreva M."/>
            <person name="Hou S."/>
            <person name="Chen J."/>
            <person name="Wollam A."/>
            <person name="Pepin K.H."/>
            <person name="Johnson M."/>
            <person name="Bhonagiri V."/>
            <person name="Zhang X."/>
            <person name="Suruliraj S."/>
            <person name="Warren W."/>
            <person name="Chinwalla A."/>
            <person name="Mardis E.R."/>
            <person name="Wilson R.K."/>
        </authorList>
    </citation>
    <scope>NUCLEOTIDE SEQUENCE [LARGE SCALE GENOMIC DNA]</scope>
    <source>
        <strain evidence="2 3">YIT 12057</strain>
    </source>
</reference>
<dbReference type="SUPFAM" id="SSF48371">
    <property type="entry name" value="ARM repeat"/>
    <property type="match status" value="1"/>
</dbReference>
<dbReference type="InterPro" id="IPR016024">
    <property type="entry name" value="ARM-type_fold"/>
</dbReference>
<keyword evidence="1" id="KW-0472">Membrane</keyword>
<dbReference type="Pfam" id="PF13646">
    <property type="entry name" value="HEAT_2"/>
    <property type="match status" value="1"/>
</dbReference>
<keyword evidence="3" id="KW-1185">Reference proteome</keyword>
<organism evidence="2 3">
    <name type="scientific">Bacteroides fluxus YIT 12057</name>
    <dbReference type="NCBI Taxonomy" id="763034"/>
    <lineage>
        <taxon>Bacteria</taxon>
        <taxon>Pseudomonadati</taxon>
        <taxon>Bacteroidota</taxon>
        <taxon>Bacteroidia</taxon>
        <taxon>Bacteroidales</taxon>
        <taxon>Bacteroidaceae</taxon>
        <taxon>Bacteroides</taxon>
    </lineage>
</organism>
<feature type="transmembrane region" description="Helical" evidence="1">
    <location>
        <begin position="32"/>
        <end position="48"/>
    </location>
</feature>
<evidence type="ECO:0000256" key="1">
    <source>
        <dbReference type="SAM" id="Phobius"/>
    </source>
</evidence>
<evidence type="ECO:0008006" key="4">
    <source>
        <dbReference type="Google" id="ProtNLM"/>
    </source>
</evidence>
<comment type="caution">
    <text evidence="2">The sequence shown here is derived from an EMBL/GenBank/DDBJ whole genome shotgun (WGS) entry which is preliminary data.</text>
</comment>
<dbReference type="InterPro" id="IPR004155">
    <property type="entry name" value="PBS_lyase_HEAT"/>
</dbReference>
<dbReference type="eggNOG" id="COG1413">
    <property type="taxonomic scope" value="Bacteria"/>
</dbReference>
<name>F3PNG1_9BACE</name>
<protein>
    <recommendedName>
        <fullName evidence="4">HEAT repeat protein</fullName>
    </recommendedName>
</protein>
<accession>F3PNG1</accession>
<dbReference type="Proteomes" id="UP000003416">
    <property type="component" value="Unassembled WGS sequence"/>
</dbReference>
<dbReference type="STRING" id="763034.HMPREF9446_00247"/>
<keyword evidence="1" id="KW-0812">Transmembrane</keyword>
<dbReference type="InterPro" id="IPR011989">
    <property type="entry name" value="ARM-like"/>
</dbReference>
<feature type="transmembrane region" description="Helical" evidence="1">
    <location>
        <begin position="6"/>
        <end position="25"/>
    </location>
</feature>
<evidence type="ECO:0000313" key="2">
    <source>
        <dbReference type="EMBL" id="EGF59700.1"/>
    </source>
</evidence>
<dbReference type="SMART" id="SM00567">
    <property type="entry name" value="EZ_HEAT"/>
    <property type="match status" value="2"/>
</dbReference>
<dbReference type="AlphaFoldDB" id="F3PNG1"/>
<dbReference type="EMBL" id="AFBN01000005">
    <property type="protein sequence ID" value="EGF59700.1"/>
    <property type="molecule type" value="Genomic_DNA"/>
</dbReference>
<keyword evidence="1" id="KW-1133">Transmembrane helix</keyword>
<dbReference type="HOGENOM" id="CLU_378855_0_0_10"/>